<organism evidence="2 3">
    <name type="scientific">Portunus trituberculatus</name>
    <name type="common">Swimming crab</name>
    <name type="synonym">Neptunus trituberculatus</name>
    <dbReference type="NCBI Taxonomy" id="210409"/>
    <lineage>
        <taxon>Eukaryota</taxon>
        <taxon>Metazoa</taxon>
        <taxon>Ecdysozoa</taxon>
        <taxon>Arthropoda</taxon>
        <taxon>Crustacea</taxon>
        <taxon>Multicrustacea</taxon>
        <taxon>Malacostraca</taxon>
        <taxon>Eumalacostraca</taxon>
        <taxon>Eucarida</taxon>
        <taxon>Decapoda</taxon>
        <taxon>Pleocyemata</taxon>
        <taxon>Brachyura</taxon>
        <taxon>Eubrachyura</taxon>
        <taxon>Portunoidea</taxon>
        <taxon>Portunidae</taxon>
        <taxon>Portuninae</taxon>
        <taxon>Portunus</taxon>
    </lineage>
</organism>
<comment type="caution">
    <text evidence="2">The sequence shown here is derived from an EMBL/GenBank/DDBJ whole genome shotgun (WGS) entry which is preliminary data.</text>
</comment>
<dbReference type="AlphaFoldDB" id="A0A5B7IEZ4"/>
<keyword evidence="3" id="KW-1185">Reference proteome</keyword>
<dbReference type="InterPro" id="IPR055469">
    <property type="entry name" value="DUF7041"/>
</dbReference>
<dbReference type="EMBL" id="VSRR010061137">
    <property type="protein sequence ID" value="MPC82950.1"/>
    <property type="molecule type" value="Genomic_DNA"/>
</dbReference>
<accession>A0A5B7IEZ4</accession>
<sequence length="103" mass="11572">METPASYSTPFTLGRALSAAVTQVQLPPFSTIDTPTWFRQAEAQFRLKRVTNATTRADHVLSAIPDEIFPRISEWLECKGDDAIEYADLKAYLLQRFTPLPVA</sequence>
<feature type="domain" description="DUF7041" evidence="1">
    <location>
        <begin position="26"/>
        <end position="98"/>
    </location>
</feature>
<evidence type="ECO:0000259" key="1">
    <source>
        <dbReference type="Pfam" id="PF23055"/>
    </source>
</evidence>
<reference evidence="2 3" key="1">
    <citation type="submission" date="2019-05" db="EMBL/GenBank/DDBJ databases">
        <title>Another draft genome of Portunus trituberculatus and its Hox gene families provides insights of decapod evolution.</title>
        <authorList>
            <person name="Jeong J.-H."/>
            <person name="Song I."/>
            <person name="Kim S."/>
            <person name="Choi T."/>
            <person name="Kim D."/>
            <person name="Ryu S."/>
            <person name="Kim W."/>
        </authorList>
    </citation>
    <scope>NUCLEOTIDE SEQUENCE [LARGE SCALE GENOMIC DNA]</scope>
    <source>
        <tissue evidence="2">Muscle</tissue>
    </source>
</reference>
<gene>
    <name evidence="2" type="ORF">E2C01_077639</name>
</gene>
<dbReference type="Pfam" id="PF23055">
    <property type="entry name" value="DUF7041"/>
    <property type="match status" value="1"/>
</dbReference>
<proteinExistence type="predicted"/>
<name>A0A5B7IEZ4_PORTR</name>
<evidence type="ECO:0000313" key="3">
    <source>
        <dbReference type="Proteomes" id="UP000324222"/>
    </source>
</evidence>
<protein>
    <recommendedName>
        <fullName evidence="1">DUF7041 domain-containing protein</fullName>
    </recommendedName>
</protein>
<evidence type="ECO:0000313" key="2">
    <source>
        <dbReference type="EMBL" id="MPC82950.1"/>
    </source>
</evidence>
<dbReference type="Proteomes" id="UP000324222">
    <property type="component" value="Unassembled WGS sequence"/>
</dbReference>